<feature type="non-terminal residue" evidence="1">
    <location>
        <position position="1"/>
    </location>
</feature>
<keyword evidence="2" id="KW-1185">Reference proteome</keyword>
<accession>A0A7W7NXN8</accession>
<reference evidence="1 2" key="1">
    <citation type="submission" date="2020-08" db="EMBL/GenBank/DDBJ databases">
        <title>Functional genomics of gut bacteria from endangered species of beetles.</title>
        <authorList>
            <person name="Carlos-Shanley C."/>
        </authorList>
    </citation>
    <scope>NUCLEOTIDE SEQUENCE [LARGE SCALE GENOMIC DNA]</scope>
    <source>
        <strain evidence="1 2">S00245</strain>
    </source>
</reference>
<comment type="caution">
    <text evidence="1">The sequence shown here is derived from an EMBL/GenBank/DDBJ whole genome shotgun (WGS) entry which is preliminary data.</text>
</comment>
<evidence type="ECO:0000313" key="1">
    <source>
        <dbReference type="EMBL" id="MBB4860888.1"/>
    </source>
</evidence>
<organism evidence="1 2">
    <name type="scientific">Novosphingobium chloroacetimidivorans</name>
    <dbReference type="NCBI Taxonomy" id="1428314"/>
    <lineage>
        <taxon>Bacteria</taxon>
        <taxon>Pseudomonadati</taxon>
        <taxon>Pseudomonadota</taxon>
        <taxon>Alphaproteobacteria</taxon>
        <taxon>Sphingomonadales</taxon>
        <taxon>Sphingomonadaceae</taxon>
        <taxon>Novosphingobium</taxon>
    </lineage>
</organism>
<proteinExistence type="predicted"/>
<dbReference type="EMBL" id="JACHLR010000035">
    <property type="protein sequence ID" value="MBB4860888.1"/>
    <property type="molecule type" value="Genomic_DNA"/>
</dbReference>
<dbReference type="Proteomes" id="UP000555448">
    <property type="component" value="Unassembled WGS sequence"/>
</dbReference>
<protein>
    <submittedName>
        <fullName evidence="1">Uncharacterized protein</fullName>
    </submittedName>
</protein>
<sequence>NGSMLKGRIRFRRLLRSSDTNRLPTGRAIRFARRTVLAYADASGVDHHDLAFESGANSRQKPVPHPGFAPADELVVTGSRGAVTLGHLGPWRTGPKTPENAVQNPTIIYTGNPARLVRQQRLNDRPFLVCQFVSPPRHPASIAMEGLNHASRQTSSQFISLPPKHLGFRRRGNGGRGHRRDLSVVPAGSPPGVWCSLGVR</sequence>
<dbReference type="AlphaFoldDB" id="A0A7W7NXN8"/>
<name>A0A7W7NXN8_9SPHN</name>
<gene>
    <name evidence="1" type="ORF">HNO88_004234</name>
</gene>
<evidence type="ECO:0000313" key="2">
    <source>
        <dbReference type="Proteomes" id="UP000555448"/>
    </source>
</evidence>